<dbReference type="EMBL" id="CP009122">
    <property type="protein sequence ID" value="AJA08482.1"/>
    <property type="molecule type" value="Genomic_DNA"/>
</dbReference>
<reference evidence="1 2" key="1">
    <citation type="journal article" date="2015" name="Int. J. Syst. Evol. Microbiol.">
        <title>Description of Sphingopyxis fribergensis sp. nov. - a soil bacterium with the ability to degrade styrene and phenylacetic acid.</title>
        <authorList>
            <person name="Oelschlagel M."/>
            <person name="Ruckert C."/>
            <person name="Kalinowski J."/>
            <person name="Schmidt G."/>
            <person name="Schlomann M."/>
            <person name="Tischler D."/>
        </authorList>
    </citation>
    <scope>NUCLEOTIDE SEQUENCE [LARGE SCALE GENOMIC DNA]</scope>
    <source>
        <strain evidence="1 2">Kp5.2</strain>
    </source>
</reference>
<name>A0A0A7PKK8_9SPHN</name>
<organism evidence="1 2">
    <name type="scientific">Sphingopyxis fribergensis</name>
    <dbReference type="NCBI Taxonomy" id="1515612"/>
    <lineage>
        <taxon>Bacteria</taxon>
        <taxon>Pseudomonadati</taxon>
        <taxon>Pseudomonadota</taxon>
        <taxon>Alphaproteobacteria</taxon>
        <taxon>Sphingomonadales</taxon>
        <taxon>Sphingomonadaceae</taxon>
        <taxon>Sphingopyxis</taxon>
    </lineage>
</organism>
<dbReference type="KEGG" id="sphk:SKP52_07815"/>
<dbReference type="AlphaFoldDB" id="A0A0A7PKK8"/>
<sequence length="171" mass="17868">MSLTRKDGAKVAAGLLEIRGRGHDASAVQREAAMRMRNGTPAKIAFAAAFDNFVATTPSMGASIRQVGRLIEASSLGTVARYNVALRQYLETGDDSALAAMVPTMVKDATDLARRTGEAVPEFGPEVDEIVAANAPAPPPPTDVYVNSSQARPASFQFAAPETAPAPQGNL</sequence>
<dbReference type="RefSeq" id="WP_148309052.1">
    <property type="nucleotide sequence ID" value="NZ_CP009122.1"/>
</dbReference>
<evidence type="ECO:0000313" key="2">
    <source>
        <dbReference type="Proteomes" id="UP000030907"/>
    </source>
</evidence>
<gene>
    <name evidence="1" type="ORF">SKP52_07815</name>
</gene>
<dbReference type="STRING" id="1515612.SKP52_07815"/>
<proteinExistence type="predicted"/>
<accession>A0A0A7PKK8</accession>
<evidence type="ECO:0000313" key="1">
    <source>
        <dbReference type="EMBL" id="AJA08482.1"/>
    </source>
</evidence>
<dbReference type="Proteomes" id="UP000030907">
    <property type="component" value="Chromosome"/>
</dbReference>
<dbReference type="OrthoDB" id="7543867at2"/>
<dbReference type="HOGENOM" id="CLU_1561887_0_0_5"/>
<protein>
    <submittedName>
        <fullName evidence="1">Uncharacterized protein</fullName>
    </submittedName>
</protein>
<keyword evidence="2" id="KW-1185">Reference proteome</keyword>